<feature type="domain" description="DUF6532" evidence="2">
    <location>
        <begin position="157"/>
        <end position="235"/>
    </location>
</feature>
<accession>A0A9P5XQL1</accession>
<evidence type="ECO:0000256" key="1">
    <source>
        <dbReference type="SAM" id="MobiDB-lite"/>
    </source>
</evidence>
<evidence type="ECO:0000313" key="3">
    <source>
        <dbReference type="EMBL" id="KAF9455748.1"/>
    </source>
</evidence>
<name>A0A9P5XQL1_9AGAR</name>
<gene>
    <name evidence="3" type="ORF">BDZ94DRAFT_1242034</name>
</gene>
<feature type="compositionally biased region" description="Acidic residues" evidence="1">
    <location>
        <begin position="36"/>
        <end position="47"/>
    </location>
</feature>
<keyword evidence="4" id="KW-1185">Reference proteome</keyword>
<evidence type="ECO:0000259" key="2">
    <source>
        <dbReference type="Pfam" id="PF20149"/>
    </source>
</evidence>
<dbReference type="InterPro" id="IPR045341">
    <property type="entry name" value="DUF6532"/>
</dbReference>
<feature type="region of interest" description="Disordered" evidence="1">
    <location>
        <begin position="1"/>
        <end position="47"/>
    </location>
</feature>
<feature type="compositionally biased region" description="Acidic residues" evidence="1">
    <location>
        <begin position="12"/>
        <end position="23"/>
    </location>
</feature>
<comment type="caution">
    <text evidence="3">The sequence shown here is derived from an EMBL/GenBank/DDBJ whole genome shotgun (WGS) entry which is preliminary data.</text>
</comment>
<proteinExistence type="predicted"/>
<sequence>MQFIAAPGQEAQDSDQDDQDGDLANDGNESPNESIECFDGEEEDDNVNMDALDIPLEKMDIEDAEEELPRSHRARVAARNTSERRGTKVTEGSFTPRTRQLVVASKQATHVSIAMDNPFPLLTSEKMHKEFMWEIIKSAWYGKAGGFCLLGGLGTSQIEEKVSWLLKGGKFKYGELDYQNKKYNVNGPFGNQVFSDIIWQIWFNKEKADAGAFLTMLKNQQISESLLLLVVTSIYSPQRGLEPNQSQMLLVSSVQAKISCISELEGVNFDVLESIATGSEENNGPTNILQESDPFM</sequence>
<protein>
    <recommendedName>
        <fullName evidence="2">DUF6532 domain-containing protein</fullName>
    </recommendedName>
</protein>
<dbReference type="EMBL" id="MU150535">
    <property type="protein sequence ID" value="KAF9455748.1"/>
    <property type="molecule type" value="Genomic_DNA"/>
</dbReference>
<evidence type="ECO:0000313" key="4">
    <source>
        <dbReference type="Proteomes" id="UP000807353"/>
    </source>
</evidence>
<dbReference type="Pfam" id="PF20149">
    <property type="entry name" value="DUF6532"/>
    <property type="match status" value="1"/>
</dbReference>
<organism evidence="3 4">
    <name type="scientific">Collybia nuda</name>
    <dbReference type="NCBI Taxonomy" id="64659"/>
    <lineage>
        <taxon>Eukaryota</taxon>
        <taxon>Fungi</taxon>
        <taxon>Dikarya</taxon>
        <taxon>Basidiomycota</taxon>
        <taxon>Agaricomycotina</taxon>
        <taxon>Agaricomycetes</taxon>
        <taxon>Agaricomycetidae</taxon>
        <taxon>Agaricales</taxon>
        <taxon>Tricholomatineae</taxon>
        <taxon>Clitocybaceae</taxon>
        <taxon>Collybia</taxon>
    </lineage>
</organism>
<reference evidence="3" key="1">
    <citation type="submission" date="2020-11" db="EMBL/GenBank/DDBJ databases">
        <authorList>
            <consortium name="DOE Joint Genome Institute"/>
            <person name="Ahrendt S."/>
            <person name="Riley R."/>
            <person name="Andreopoulos W."/>
            <person name="Labutti K."/>
            <person name="Pangilinan J."/>
            <person name="Ruiz-Duenas F.J."/>
            <person name="Barrasa J.M."/>
            <person name="Sanchez-Garcia M."/>
            <person name="Camarero S."/>
            <person name="Miyauchi S."/>
            <person name="Serrano A."/>
            <person name="Linde D."/>
            <person name="Babiker R."/>
            <person name="Drula E."/>
            <person name="Ayuso-Fernandez I."/>
            <person name="Pacheco R."/>
            <person name="Padilla G."/>
            <person name="Ferreira P."/>
            <person name="Barriuso J."/>
            <person name="Kellner H."/>
            <person name="Castanera R."/>
            <person name="Alfaro M."/>
            <person name="Ramirez L."/>
            <person name="Pisabarro A.G."/>
            <person name="Kuo A."/>
            <person name="Tritt A."/>
            <person name="Lipzen A."/>
            <person name="He G."/>
            <person name="Yan M."/>
            <person name="Ng V."/>
            <person name="Cullen D."/>
            <person name="Martin F."/>
            <person name="Rosso M.-N."/>
            <person name="Henrissat B."/>
            <person name="Hibbett D."/>
            <person name="Martinez A.T."/>
            <person name="Grigoriev I.V."/>
        </authorList>
    </citation>
    <scope>NUCLEOTIDE SEQUENCE</scope>
    <source>
        <strain evidence="3">CBS 247.69</strain>
    </source>
</reference>
<dbReference type="AlphaFoldDB" id="A0A9P5XQL1"/>
<feature type="region of interest" description="Disordered" evidence="1">
    <location>
        <begin position="65"/>
        <end position="93"/>
    </location>
</feature>
<dbReference type="OrthoDB" id="2790754at2759"/>
<dbReference type="Proteomes" id="UP000807353">
    <property type="component" value="Unassembled WGS sequence"/>
</dbReference>